<keyword evidence="3 6" id="KW-1133">Transmembrane helix</keyword>
<dbReference type="OrthoDB" id="3543295at2759"/>
<protein>
    <submittedName>
        <fullName evidence="7">Uncharacterized protein</fullName>
    </submittedName>
</protein>
<evidence type="ECO:0000256" key="4">
    <source>
        <dbReference type="ARBA" id="ARBA00023136"/>
    </source>
</evidence>
<feature type="region of interest" description="Disordered" evidence="5">
    <location>
        <begin position="127"/>
        <end position="165"/>
    </location>
</feature>
<comment type="subcellular location">
    <subcellularLocation>
        <location evidence="1">Membrane</location>
        <topology evidence="1">Single-pass membrane protein</topology>
    </subcellularLocation>
</comment>
<keyword evidence="4 6" id="KW-0472">Membrane</keyword>
<evidence type="ECO:0000313" key="8">
    <source>
        <dbReference type="Proteomes" id="UP000184330"/>
    </source>
</evidence>
<name>A0A1L7XGV8_9HELO</name>
<feature type="compositionally biased region" description="Gly residues" evidence="5">
    <location>
        <begin position="8"/>
        <end position="24"/>
    </location>
</feature>
<keyword evidence="2 6" id="KW-0812">Transmembrane</keyword>
<dbReference type="GO" id="GO:0071944">
    <property type="term" value="C:cell periphery"/>
    <property type="evidence" value="ECO:0007669"/>
    <property type="project" value="UniProtKB-ARBA"/>
</dbReference>
<feature type="region of interest" description="Disordered" evidence="5">
    <location>
        <begin position="1"/>
        <end position="71"/>
    </location>
</feature>
<dbReference type="GO" id="GO:0016020">
    <property type="term" value="C:membrane"/>
    <property type="evidence" value="ECO:0007669"/>
    <property type="project" value="UniProtKB-SubCell"/>
</dbReference>
<evidence type="ECO:0000313" key="7">
    <source>
        <dbReference type="EMBL" id="CZR64252.1"/>
    </source>
</evidence>
<evidence type="ECO:0000256" key="1">
    <source>
        <dbReference type="ARBA" id="ARBA00004167"/>
    </source>
</evidence>
<dbReference type="EMBL" id="FJOG01000026">
    <property type="protein sequence ID" value="CZR64252.1"/>
    <property type="molecule type" value="Genomic_DNA"/>
</dbReference>
<dbReference type="InterPro" id="IPR051694">
    <property type="entry name" value="Immunoregulatory_rcpt-like"/>
</dbReference>
<feature type="compositionally biased region" description="Low complexity" evidence="5">
    <location>
        <begin position="25"/>
        <end position="71"/>
    </location>
</feature>
<sequence length="399" mass="41400">MSSPGGSNQQGGAGSSNGGSGDQGNQGNPAQATTTTTSQGHATSTQSPFSSSTQTSPSNSTSTSSSSSSNKTAIIGGVVGGIAGLLVLALIGIWFLNRRKKRQIALKNGTAQPVTYAGLNSSFGGVPFGHNRNQSAHDGLTPRPLLASSPHSSQHPDIEMRGGNRSPVESDMFLPTYAESQAAMSVRGTSTIGRLNTSHSGTPSTNVSPLSTSGTRTLHNMTPDLDLPPMPPLPQTAAARDTMGFPIDSPGFPSPGFPSPGLASPSMASPGFETIHLQPEIPLPIISPTPRHPLVHQDSLERQVRAGMMPTDSPELSHNINPNRLRVLSQEMPRESPILGLNSVTIQQPAAAGPSTLNPSVGIDRHASQRTVSSMSSMPPVVSDAELENLGVGTRPMKR</sequence>
<evidence type="ECO:0000256" key="5">
    <source>
        <dbReference type="SAM" id="MobiDB-lite"/>
    </source>
</evidence>
<evidence type="ECO:0000256" key="6">
    <source>
        <dbReference type="SAM" id="Phobius"/>
    </source>
</evidence>
<reference evidence="7 8" key="1">
    <citation type="submission" date="2016-03" db="EMBL/GenBank/DDBJ databases">
        <authorList>
            <person name="Ploux O."/>
        </authorList>
    </citation>
    <scope>NUCLEOTIDE SEQUENCE [LARGE SCALE GENOMIC DNA]</scope>
    <source>
        <strain evidence="7 8">UAMH 11012</strain>
    </source>
</reference>
<accession>A0A1L7XGV8</accession>
<gene>
    <name evidence="7" type="ORF">PAC_14150</name>
</gene>
<organism evidence="7 8">
    <name type="scientific">Phialocephala subalpina</name>
    <dbReference type="NCBI Taxonomy" id="576137"/>
    <lineage>
        <taxon>Eukaryota</taxon>
        <taxon>Fungi</taxon>
        <taxon>Dikarya</taxon>
        <taxon>Ascomycota</taxon>
        <taxon>Pezizomycotina</taxon>
        <taxon>Leotiomycetes</taxon>
        <taxon>Helotiales</taxon>
        <taxon>Mollisiaceae</taxon>
        <taxon>Phialocephala</taxon>
        <taxon>Phialocephala fortinii species complex</taxon>
    </lineage>
</organism>
<evidence type="ECO:0000256" key="2">
    <source>
        <dbReference type="ARBA" id="ARBA00022692"/>
    </source>
</evidence>
<feature type="transmembrane region" description="Helical" evidence="6">
    <location>
        <begin position="73"/>
        <end position="96"/>
    </location>
</feature>
<dbReference type="AlphaFoldDB" id="A0A1L7XGV8"/>
<feature type="region of interest" description="Disordered" evidence="5">
    <location>
        <begin position="194"/>
        <end position="213"/>
    </location>
</feature>
<dbReference type="PANTHER" id="PTHR15549:SF27">
    <property type="entry name" value="CHITIN-BINDING TYPE-1 DOMAIN-CONTAINING PROTEIN"/>
    <property type="match status" value="1"/>
</dbReference>
<dbReference type="PANTHER" id="PTHR15549">
    <property type="entry name" value="PAIRED IMMUNOGLOBULIN-LIKE TYPE 2 RECEPTOR"/>
    <property type="match status" value="1"/>
</dbReference>
<dbReference type="Proteomes" id="UP000184330">
    <property type="component" value="Unassembled WGS sequence"/>
</dbReference>
<dbReference type="Gene3D" id="1.20.5.510">
    <property type="entry name" value="Single helix bin"/>
    <property type="match status" value="1"/>
</dbReference>
<proteinExistence type="predicted"/>
<keyword evidence="8" id="KW-1185">Reference proteome</keyword>
<evidence type="ECO:0000256" key="3">
    <source>
        <dbReference type="ARBA" id="ARBA00022989"/>
    </source>
</evidence>